<organism evidence="2 3">
    <name type="scientific">Paenimyroides aestuarii</name>
    <dbReference type="NCBI Taxonomy" id="2968490"/>
    <lineage>
        <taxon>Bacteria</taxon>
        <taxon>Pseudomonadati</taxon>
        <taxon>Bacteroidota</taxon>
        <taxon>Flavobacteriia</taxon>
        <taxon>Flavobacteriales</taxon>
        <taxon>Flavobacteriaceae</taxon>
        <taxon>Paenimyroides</taxon>
    </lineage>
</organism>
<evidence type="ECO:0000313" key="3">
    <source>
        <dbReference type="Proteomes" id="UP001317001"/>
    </source>
</evidence>
<proteinExistence type="predicted"/>
<accession>A0ABY5NQ59</accession>
<dbReference type="Proteomes" id="UP001317001">
    <property type="component" value="Chromosome"/>
</dbReference>
<dbReference type="InterPro" id="IPR049311">
    <property type="entry name" value="GIY_YIG_cat"/>
</dbReference>
<dbReference type="Pfam" id="PF20815">
    <property type="entry name" value="GIY_YIG_2"/>
    <property type="match status" value="1"/>
</dbReference>
<dbReference type="RefSeq" id="WP_257498554.1">
    <property type="nucleotide sequence ID" value="NZ_CP102382.1"/>
</dbReference>
<gene>
    <name evidence="2" type="ORF">NPX36_09870</name>
</gene>
<protein>
    <submittedName>
        <fullName evidence="2">HTH domain-containing protein</fullName>
    </submittedName>
</protein>
<dbReference type="EMBL" id="CP102382">
    <property type="protein sequence ID" value="UUV20651.1"/>
    <property type="molecule type" value="Genomic_DNA"/>
</dbReference>
<evidence type="ECO:0000313" key="2">
    <source>
        <dbReference type="EMBL" id="UUV20651.1"/>
    </source>
</evidence>
<sequence length="275" mass="31951">MTLHEAIEKVLRQKGMSMTTQQIADELNENNWYNKRDGSKILAFQIHGRTRNYSHLFKREGASVSLIEKSIINTITNKTKIIKPILELTDISLKDKLLFENDLMNEKKYRKASEIDNIVPNTSGIYCIRISNIDKIPNPFNLFLSDRRHNIIYMGIAKKSLRTRFLNQELRANGHGTFFRSIGAILGYRPLKGSLVSKKNKHNYKFSNTDEQKIINWINDNLVVNWIEFNDDFDTLEKSLIQKYKPLINISKNPSALKELSDLRKICVHIANNKK</sequence>
<feature type="domain" description="GIY-YIG catalytic" evidence="1">
    <location>
        <begin position="124"/>
        <end position="265"/>
    </location>
</feature>
<keyword evidence="3" id="KW-1185">Reference proteome</keyword>
<reference evidence="2 3" key="1">
    <citation type="submission" date="2022-08" db="EMBL/GenBank/DDBJ databases">
        <title>Myroides zhujiangensis sp. nov., a novel bacterium isolated from sediment in the Pearl River Estuary.</title>
        <authorList>
            <person name="Cui L."/>
        </authorList>
    </citation>
    <scope>NUCLEOTIDE SEQUENCE [LARGE SCALE GENOMIC DNA]</scope>
    <source>
        <strain evidence="2 3">SCSIO 72103</strain>
    </source>
</reference>
<evidence type="ECO:0000259" key="1">
    <source>
        <dbReference type="Pfam" id="PF20815"/>
    </source>
</evidence>
<name>A0ABY5NQ59_9FLAO</name>